<dbReference type="STRING" id="400727.A0A2T7P8L8"/>
<comment type="caution">
    <text evidence="2">The sequence shown here is derived from an EMBL/GenBank/DDBJ whole genome shotgun (WGS) entry which is preliminary data.</text>
</comment>
<dbReference type="Gene3D" id="1.25.40.10">
    <property type="entry name" value="Tetratricopeptide repeat domain"/>
    <property type="match status" value="1"/>
</dbReference>
<feature type="compositionally biased region" description="Basic and acidic residues" evidence="1">
    <location>
        <begin position="641"/>
        <end position="661"/>
    </location>
</feature>
<gene>
    <name evidence="2" type="ORF">C0Q70_09022</name>
</gene>
<feature type="region of interest" description="Disordered" evidence="1">
    <location>
        <begin position="1317"/>
        <end position="1351"/>
    </location>
</feature>
<dbReference type="PANTHER" id="PTHR15977:SF15">
    <property type="entry name" value="CILIA- AND FLAGELLA-ASSOCIATED PROTEIN 46"/>
    <property type="match status" value="1"/>
</dbReference>
<dbReference type="Proteomes" id="UP000245119">
    <property type="component" value="Linkage Group LG5"/>
</dbReference>
<dbReference type="EMBL" id="PZQS01000005">
    <property type="protein sequence ID" value="PVD29765.1"/>
    <property type="molecule type" value="Genomic_DNA"/>
</dbReference>
<dbReference type="Pfam" id="PF25439">
    <property type="entry name" value="TPR_CFAP46_N"/>
    <property type="match status" value="1"/>
</dbReference>
<dbReference type="InterPro" id="IPR011990">
    <property type="entry name" value="TPR-like_helical_dom_sf"/>
</dbReference>
<feature type="region of interest" description="Disordered" evidence="1">
    <location>
        <begin position="2078"/>
        <end position="2108"/>
    </location>
</feature>
<dbReference type="GO" id="GO:0035082">
    <property type="term" value="P:axoneme assembly"/>
    <property type="evidence" value="ECO:0007669"/>
    <property type="project" value="InterPro"/>
</dbReference>
<dbReference type="OrthoDB" id="68437at2759"/>
<evidence type="ECO:0000256" key="1">
    <source>
        <dbReference type="SAM" id="MobiDB-lite"/>
    </source>
</evidence>
<dbReference type="SUPFAM" id="SSF48452">
    <property type="entry name" value="TPR-like"/>
    <property type="match status" value="1"/>
</dbReference>
<name>A0A2T7P8L8_POMCA</name>
<evidence type="ECO:0000313" key="2">
    <source>
        <dbReference type="EMBL" id="PVD29765.1"/>
    </source>
</evidence>
<feature type="region of interest" description="Disordered" evidence="1">
    <location>
        <begin position="1478"/>
        <end position="1514"/>
    </location>
</feature>
<evidence type="ECO:0000313" key="3">
    <source>
        <dbReference type="Proteomes" id="UP000245119"/>
    </source>
</evidence>
<feature type="compositionally biased region" description="Basic and acidic residues" evidence="1">
    <location>
        <begin position="1491"/>
        <end position="1503"/>
    </location>
</feature>
<proteinExistence type="predicted"/>
<feature type="region of interest" description="Disordered" evidence="1">
    <location>
        <begin position="634"/>
        <end position="669"/>
    </location>
</feature>
<dbReference type="PANTHER" id="PTHR15977">
    <property type="entry name" value="CILIA- AND FLAGELLA-ASSOCIATED PROTEIN 46"/>
    <property type="match status" value="1"/>
</dbReference>
<dbReference type="InterPro" id="IPR039586">
    <property type="entry name" value="CFAP46"/>
</dbReference>
<dbReference type="GO" id="GO:0060294">
    <property type="term" value="P:cilium movement involved in cell motility"/>
    <property type="evidence" value="ECO:0007669"/>
    <property type="project" value="InterPro"/>
</dbReference>
<protein>
    <recommendedName>
        <fullName evidence="4">Cilia- and flagella-associated protein 46</fullName>
    </recommendedName>
</protein>
<sequence>MEGKEKTLLLQQAFTQIRSVFEARPVADGPELFGQDLFVQCAEIAFEHGLKDITRDCLKMFFLKQQPTNQFLIRAYLCQAQLLAPQDANKPEELDKAVVYILKAISLAKQTDRYHFLVYNASVIYWHFCRPFLKPNFRQFLAQSLHQVVQALGETDDQDFEWRAKLTISLIECLLDAGQKADASSISMVGAAFIKQNVPHLYKQIFGLMVRHQLVELTKLNKEAKTSPELIIYYRICRLKCSLDLQEVRDYQGEIINILKQMGVAIPQFAVYSKKSSLKKTAGRSSSPDVSDVSDRTGNERQELDSSDLLMELAHLCLDLDLGKVASVCVEEMKTCPVKDQSFCIQMEFLECLLMVKSLGENQESYQKSVVDLRLQAIKRCEEAIMNAIRHGDPSVIQAGCVAEWNLCLPLLQPNLRHYIHKTLSLIAEALENIQSLLIKLRCQLHTELAKCEESKEQIQVAMEHLKKALALDDGNVYQERLEVMLRRLQLRSQLYRQPERPEDQAAMIIEQAQKADSGSVLMKRSMLVKAGEALAPDAFLLVLDSENDSRDNGTIKSPLTFSKKLSAKARFFNHYVSKAEGHLKRLGKENDRERARLWADLAKTARKQGVWDVCRVAARFCLLYDDGRWKGSLPRPMSSKQERTKGDTKEKTEDETDKKAGSRPLTPNKPVELYDRDLVRMLAEVNFINGEAIVLLLRSEGVQLNDKPIFPESHSKLPKGKTVAKPENDPDWLEYCNWIRELSEASTSSFLRGLELGVDLMEPWLVCNAAAYIWNYNNHILTQMRHREILLPLTAVLDGLKRVGHAGETSMLVNICNTLAFALIQPWIPEAPKEEKDQDDLNSKNKLKVSVSQGKIKGSAVSLVPEATVDIKKAVEVCEYAINMTSREHIVPIAARKLILQTWVMSKQMAQQQIGKTFGTDDESSTEGQKEMTRAIVATEMLSLNSNGIMEFKDVPSIADVAQMVENCQWTDSLIKLQMLTRLTSLAYHSHQHNLVMRCSKAALELASINSHMEKKGDIHQYMVKQEMLAYASILQGQSLVDNMGGKHSLRRDAMEAFLGGASFARNAGNYDLVMTAARHYWNACIDLVSQPMERQLLKEPIKTILDCITATWNKKSKIEERVEQVALTEEPKIDDINKKDEKKTPSTETSISTIDNQSDDLTLRAAMYGVLFQSYADQGELEMSLKAMDQAVADMPRTKHRLLIFKHRVITKAKLGQNVQMDFQKFQGESEDYVAHMWRKVALCSNDLREQLSSYQNAIESLISPSNGFQKVDYLLEFSQWLYYNHFPLQDVLDQVEWAIDILLNMQDEEAMQLKKEGTKPNATTLDSKKLSKAAKRTEKKKSKELPLGKASVTSLQKISVTEGSGMTSTGREDKALDGRLEVSDQETEISAGDFVPQAKEVVIGVLPSNPGLKISDLTNVQQLDALVRSHILLAELTGQDGTCYADILLQAQGYLVRLWQVLIKEAGPVMKIVQQGHPEQAPPKGKGSAKEKKSTKEQKSEVTQSSVKERRRGPLDVVPELIEEWAVYNAPDELIEAFQQESMKKSGLNVDTFPKPMLTMHYLDILTRQLRVLGYNHLALPVLAFQDLLSRSMLINHSLNILIHARALEVCLELDLKAGCEFHELSMGNISISEKEQFQSREEIALWKEKKAQVAREEMRVKDSLARTTAESSSRAKDGRKTTASHLGKVLGAVCQREVWADLAEVLIRLGYLQKAREYLNEANIAAEAFSDTTLQGHIMYLFGKLAFEEAQFGQATNFCKAAQEIHQGDEMFWFETMLLLVESVICDYTNKNRRHLALKLLAHAVNEFLKITNERPNRYATLNFIMTTFEAKAASVQMQIILDHHKDINSPVAMKSVLTVCEKLDNCVEKLIRLGHRRKAVTLTTEHASYLIMLARAATEVQVEHGYYLEALSVLKEAASLAEQVFTDALTLTSLQESQTLSFPVQRELANVYACQGELLVEVAALQVKEMRSIQLAEQRKGSIIRLVEEYTHQSPLLSPTQKGWLSKRLTVFEEAMTVLINAHSLAGNITELKIKALAGLGKVLRILAEHKDPDPPPLWLVWEIEQLYQNADTEETEQEATEAGKINDKQDHVLASDDDNTTETRRFSKNSQLILSMTKQHEASKLYYVYATECLFQGLSLAIAKKHKALAGQIALDLVKCFGQFDPNLASQFLALYQSCQTSLKLEELLYKAQRDPTSSRLAALLHQHQTLIRNNISTNLGKSNMMTSVLKLLEQDCQAWKQLEILPNHLDILKEFPQNFNFVILQHSPDRDFLYGAVMEKPKISGGGGGKSNPRVSTGPGGSRAKIFGVDTDPRVLQSIIEKFRQHKQNVQTLLLKQEYRRTQAIQRQRMLENTDDDSKLSQKGTVEILDESQHLEEDFQNLVNDMENYLRPVIAAVDAALSLTSSKDASNECFILLPDADLLELPLEALSCLQADGIDSLTRDFSLQMFYHRMFSGAVTENAGVDKKKKQEVPQVLSRIQGANEPKGKQSKSNLVKRSVQPWQVAVENNNIKYIVDPYREGSETDERKPGDQFRHILEDYEQLTHKWLGIYGEDHTPSVGEWELYIKESSTFLFYGFERLVAYLSPAKLSALNIPGTGHLTKVAVTAAI</sequence>
<feature type="region of interest" description="Disordered" evidence="1">
    <location>
        <begin position="280"/>
        <end position="301"/>
    </location>
</feature>
<organism evidence="2 3">
    <name type="scientific">Pomacea canaliculata</name>
    <name type="common">Golden apple snail</name>
    <dbReference type="NCBI Taxonomy" id="400727"/>
    <lineage>
        <taxon>Eukaryota</taxon>
        <taxon>Metazoa</taxon>
        <taxon>Spiralia</taxon>
        <taxon>Lophotrochozoa</taxon>
        <taxon>Mollusca</taxon>
        <taxon>Gastropoda</taxon>
        <taxon>Caenogastropoda</taxon>
        <taxon>Architaenioglossa</taxon>
        <taxon>Ampullarioidea</taxon>
        <taxon>Ampullariidae</taxon>
        <taxon>Pomacea</taxon>
    </lineage>
</organism>
<feature type="compositionally biased region" description="Basic and acidic residues" evidence="1">
    <location>
        <begin position="2090"/>
        <end position="2100"/>
    </location>
</feature>
<reference evidence="2 3" key="1">
    <citation type="submission" date="2018-04" db="EMBL/GenBank/DDBJ databases">
        <title>The genome of golden apple snail Pomacea canaliculata provides insight into stress tolerance and invasive adaptation.</title>
        <authorList>
            <person name="Liu C."/>
            <person name="Liu B."/>
            <person name="Ren Y."/>
            <person name="Zhang Y."/>
            <person name="Wang H."/>
            <person name="Li S."/>
            <person name="Jiang F."/>
            <person name="Yin L."/>
            <person name="Zhang G."/>
            <person name="Qian W."/>
            <person name="Fan W."/>
        </authorList>
    </citation>
    <scope>NUCLEOTIDE SEQUENCE [LARGE SCALE GENOMIC DNA]</scope>
    <source>
        <strain evidence="2">SZHN2017</strain>
        <tissue evidence="2">Muscle</tissue>
    </source>
</reference>
<accession>A0A2T7P8L8</accession>
<dbReference type="InterPro" id="IPR057466">
    <property type="entry name" value="CFAP46_TPR"/>
</dbReference>
<feature type="compositionally biased region" description="Basic residues" evidence="1">
    <location>
        <begin position="1333"/>
        <end position="1343"/>
    </location>
</feature>
<keyword evidence="3" id="KW-1185">Reference proteome</keyword>
<evidence type="ECO:0008006" key="4">
    <source>
        <dbReference type="Google" id="ProtNLM"/>
    </source>
</evidence>